<dbReference type="PANTHER" id="PTHR23502:SF34">
    <property type="entry name" value="PROTEIN HOL1"/>
    <property type="match status" value="1"/>
</dbReference>
<dbReference type="InterPro" id="IPR036259">
    <property type="entry name" value="MFS_trans_sf"/>
</dbReference>
<evidence type="ECO:0000256" key="1">
    <source>
        <dbReference type="ARBA" id="ARBA00004141"/>
    </source>
</evidence>
<dbReference type="SUPFAM" id="SSF103473">
    <property type="entry name" value="MFS general substrate transporter"/>
    <property type="match status" value="1"/>
</dbReference>
<organism evidence="7 8">
    <name type="scientific">Ophiostoma piceae (strain UAMH 11346)</name>
    <name type="common">Sap stain fungus</name>
    <dbReference type="NCBI Taxonomy" id="1262450"/>
    <lineage>
        <taxon>Eukaryota</taxon>
        <taxon>Fungi</taxon>
        <taxon>Dikarya</taxon>
        <taxon>Ascomycota</taxon>
        <taxon>Pezizomycotina</taxon>
        <taxon>Sordariomycetes</taxon>
        <taxon>Sordariomycetidae</taxon>
        <taxon>Ophiostomatales</taxon>
        <taxon>Ophiostomataceae</taxon>
        <taxon>Ophiostoma</taxon>
    </lineage>
</organism>
<evidence type="ECO:0000256" key="5">
    <source>
        <dbReference type="SAM" id="MobiDB-lite"/>
    </source>
</evidence>
<evidence type="ECO:0000256" key="6">
    <source>
        <dbReference type="SAM" id="Phobius"/>
    </source>
</evidence>
<reference evidence="7 8" key="1">
    <citation type="journal article" date="2013" name="BMC Genomics">
        <title>The genome and transcriptome of the pine saprophyte Ophiostoma piceae, and a comparison with the bark beetle-associated pine pathogen Grosmannia clavigera.</title>
        <authorList>
            <person name="Haridas S."/>
            <person name="Wang Y."/>
            <person name="Lim L."/>
            <person name="Massoumi Alamouti S."/>
            <person name="Jackman S."/>
            <person name="Docking R."/>
            <person name="Robertson G."/>
            <person name="Birol I."/>
            <person name="Bohlmann J."/>
            <person name="Breuil C."/>
        </authorList>
    </citation>
    <scope>NUCLEOTIDE SEQUENCE [LARGE SCALE GENOMIC DNA]</scope>
    <source>
        <strain evidence="7 8">UAMH 11346</strain>
    </source>
</reference>
<feature type="transmembrane region" description="Helical" evidence="6">
    <location>
        <begin position="576"/>
        <end position="596"/>
    </location>
</feature>
<dbReference type="GO" id="GO:0022857">
    <property type="term" value="F:transmembrane transporter activity"/>
    <property type="evidence" value="ECO:0007669"/>
    <property type="project" value="InterPro"/>
</dbReference>
<comment type="subcellular location">
    <subcellularLocation>
        <location evidence="1">Membrane</location>
        <topology evidence="1">Multi-pass membrane protein</topology>
    </subcellularLocation>
</comment>
<dbReference type="STRING" id="1262450.S3CPR3"/>
<feature type="transmembrane region" description="Helical" evidence="6">
    <location>
        <begin position="291"/>
        <end position="312"/>
    </location>
</feature>
<protein>
    <submittedName>
        <fullName evidence="7">Major facilitator superfamily transporter</fullName>
    </submittedName>
</protein>
<feature type="transmembrane region" description="Helical" evidence="6">
    <location>
        <begin position="415"/>
        <end position="435"/>
    </location>
</feature>
<proteinExistence type="predicted"/>
<feature type="transmembrane region" description="Helical" evidence="6">
    <location>
        <begin position="608"/>
        <end position="634"/>
    </location>
</feature>
<evidence type="ECO:0000256" key="2">
    <source>
        <dbReference type="ARBA" id="ARBA00022692"/>
    </source>
</evidence>
<keyword evidence="3 6" id="KW-1133">Transmembrane helix</keyword>
<dbReference type="Gene3D" id="1.20.1720.10">
    <property type="entry name" value="Multidrug resistance protein D"/>
    <property type="match status" value="1"/>
</dbReference>
<dbReference type="Proteomes" id="UP000016923">
    <property type="component" value="Unassembled WGS sequence"/>
</dbReference>
<feature type="transmembrane region" description="Helical" evidence="6">
    <location>
        <begin position="447"/>
        <end position="470"/>
    </location>
</feature>
<dbReference type="InterPro" id="IPR005828">
    <property type="entry name" value="MFS_sugar_transport-like"/>
</dbReference>
<feature type="transmembrane region" description="Helical" evidence="6">
    <location>
        <begin position="355"/>
        <end position="375"/>
    </location>
</feature>
<feature type="transmembrane region" description="Helical" evidence="6">
    <location>
        <begin position="324"/>
        <end position="343"/>
    </location>
</feature>
<dbReference type="VEuPathDB" id="FungiDB:F503_04150"/>
<dbReference type="GO" id="GO:0005886">
    <property type="term" value="C:plasma membrane"/>
    <property type="evidence" value="ECO:0007669"/>
    <property type="project" value="TreeGrafter"/>
</dbReference>
<evidence type="ECO:0000313" key="8">
    <source>
        <dbReference type="Proteomes" id="UP000016923"/>
    </source>
</evidence>
<feature type="compositionally biased region" description="Pro residues" evidence="5">
    <location>
        <begin position="773"/>
        <end position="785"/>
    </location>
</feature>
<dbReference type="PANTHER" id="PTHR23502">
    <property type="entry name" value="MAJOR FACILITATOR SUPERFAMILY"/>
    <property type="match status" value="1"/>
</dbReference>
<accession>S3CPR3</accession>
<gene>
    <name evidence="7" type="ORF">F503_04150</name>
</gene>
<name>S3CPR3_OPHP1</name>
<keyword evidence="4 6" id="KW-0472">Membrane</keyword>
<dbReference type="eggNOG" id="KOG0255">
    <property type="taxonomic scope" value="Eukaryota"/>
</dbReference>
<dbReference type="EMBL" id="KE148148">
    <property type="protein sequence ID" value="EPE08563.1"/>
    <property type="molecule type" value="Genomic_DNA"/>
</dbReference>
<feature type="region of interest" description="Disordered" evidence="5">
    <location>
        <begin position="64"/>
        <end position="98"/>
    </location>
</feature>
<keyword evidence="8" id="KW-1185">Reference proteome</keyword>
<sequence length="819" mass="87423">MSWPLLSPALPPAAVVSPATNNSKSVRIITPTRAIPSYRARLSGPTKDASEDYHNFIEAVGKSSRTPVFDEPAEDRYPATAEPNSKPNDKSKSCINSIHKPHRIPIGTTRLFDHGRMRTIPLPSPNPRDPLNLPDWRKWAAVAAMSLIGGIAVGTNTALDNLLPVFSLEYAGVSPHAIQHAAFSTLLANSSASAPSTSINFTAAIAPLLSSTDTLPPTDRIQLLTTVPLLTAAAASYFQVPLSEAFGRRPVLLLSTACTWAGAVWAGLSSSSAVQSLASEGTATSALTQHIAARALIGVGAGTVNALVPLIAAHDLYFMHQRHLVLAVSIAIQALVTAGFVAAAPHLAAVYDWRWLYYISGIGGFVAWLGVVAFVPETRWTMRTRAQLCGTDSTAVFVDELAEHQRMARLDYYGYGMRTLWTDVGVFVVRPFAAWQWSRAGHALLDIVRTALLPPVLWVAAVQAVLLVASRAMAELTVDTLLVSGSSFSRAGLAGIAWAAAAVLAAVIGGVVAGDGFSLSVTQHLRAQQKQKYQRLSMSIMAAADITKTSRDELNAKLRSILKQQTTVRREAEHNLPGLVLPLAMGIAGCFFYGVILDRQFSSMDWMLVSLIAASSFLATAMFLFFVGSSVYLIESYPIWAGPCLVHAHSLRHIAAYLLATSNTTDAAGTAGTADTFRSLPVTMVAKIGALEGWAVFAEVLLVLSLGLPALFFGGRWVRAWAAGTVQATEEADDDEDDNERRAHKQRASHSPAPSDLSAALSQSDYAPSSPSTSPPPPSSPPAPSQPARYTAPHPGTRADIVFPRESIQSESEMTGRAM</sequence>
<dbReference type="Pfam" id="PF00083">
    <property type="entry name" value="Sugar_tr"/>
    <property type="match status" value="1"/>
</dbReference>
<evidence type="ECO:0000256" key="4">
    <source>
        <dbReference type="ARBA" id="ARBA00023136"/>
    </source>
</evidence>
<feature type="region of interest" description="Disordered" evidence="5">
    <location>
        <begin position="727"/>
        <end position="819"/>
    </location>
</feature>
<dbReference type="HOGENOM" id="CLU_008455_13_4_1"/>
<feature type="compositionally biased region" description="Low complexity" evidence="5">
    <location>
        <begin position="749"/>
        <end position="772"/>
    </location>
</feature>
<dbReference type="AlphaFoldDB" id="S3CPR3"/>
<keyword evidence="2 6" id="KW-0812">Transmembrane</keyword>
<feature type="transmembrane region" description="Helical" evidence="6">
    <location>
        <begin position="694"/>
        <end position="713"/>
    </location>
</feature>
<feature type="transmembrane region" description="Helical" evidence="6">
    <location>
        <begin position="491"/>
        <end position="513"/>
    </location>
</feature>
<dbReference type="OrthoDB" id="268400at2759"/>
<evidence type="ECO:0000313" key="7">
    <source>
        <dbReference type="EMBL" id="EPE08563.1"/>
    </source>
</evidence>
<evidence type="ECO:0000256" key="3">
    <source>
        <dbReference type="ARBA" id="ARBA00022989"/>
    </source>
</evidence>